<evidence type="ECO:0000256" key="1">
    <source>
        <dbReference type="SAM" id="MobiDB-lite"/>
    </source>
</evidence>
<organism evidence="2 3">
    <name type="scientific">Glonium stellatum</name>
    <dbReference type="NCBI Taxonomy" id="574774"/>
    <lineage>
        <taxon>Eukaryota</taxon>
        <taxon>Fungi</taxon>
        <taxon>Dikarya</taxon>
        <taxon>Ascomycota</taxon>
        <taxon>Pezizomycotina</taxon>
        <taxon>Dothideomycetes</taxon>
        <taxon>Pleosporomycetidae</taxon>
        <taxon>Gloniales</taxon>
        <taxon>Gloniaceae</taxon>
        <taxon>Glonium</taxon>
    </lineage>
</organism>
<feature type="region of interest" description="Disordered" evidence="1">
    <location>
        <begin position="1"/>
        <end position="38"/>
    </location>
</feature>
<feature type="compositionally biased region" description="Acidic residues" evidence="1">
    <location>
        <begin position="556"/>
        <end position="573"/>
    </location>
</feature>
<sequence length="850" mass="93963">MMAMATASQSLPGLEVTAPDDDMEITSDLGHADDDIDIDIDISGDYQRDQDEDFMLEDARSEAGLDSHQATYADNNDDIMLDGENDNVEDGVMRDDITVPDEHLTDVSEMVQEDATSSNVVNNDVDTVNFVDYEFDEEAPKQSDHDNDFNPEEAHAVYEQTTDNMAPITADQHGSTKNIQSVSLKPPPSPAQDKQEPYPPSKPSPEINGSDEPREMTHEEKLAEVNLQKEDEVRQSSGRSSPVPEEKNSEQTHEQDYSQEQLEQEQLEQNQEVHERSISTSNPLSQQGDTFQAQPSSLHPVIVTYLDNEISLFPPREQDQSETFFLQDESIAYQTIGELLQACRTVLGETIRDEDELEMDIADLGLCISEDCVHASAICFSQILDVYTLLHQQDGTPSPDPLYVTLNTKTRFSSRFDQLNAAALEGKGISQLTFLGDPEEDGSEYLAQGIVGSEQEGQPPGVTPKSQNSERTDSGTQYGKHEPQIPAQGQADHPAPKPQESAEKGGAVSHHGENPDSTQDAEENPEDDQKNDQATGNIVDLPGQSVKENIHKESPEESGEEDLIDYDDGDDEDHVQHTEGSGSGPSSGSSTIQGDANGSPQYSDDPDAESQSNNAEKGPGDPEGSESFVLVEDNPDAALPGYGYHGFAEEIQPLEIDGHEHEQNNEYGETQPKVLQLEPKSSQQDELPLEQQHDQGGSVEDHDHEQYSNQEQPYEEKGHNISGQDQDFPDEGTYDYQDGFPPDTHQDEESEDFEDPEHGDFDYPEFNDDHAEPNVEESPHPEYAVEQPDDGLYDHDSDAIDYEDDEDESPPKTLETPSQTSRYRPSASPPAKRSWAEHEGSSEDQKSGLG</sequence>
<protein>
    <submittedName>
        <fullName evidence="2">Uncharacterized protein</fullName>
    </submittedName>
</protein>
<dbReference type="AlphaFoldDB" id="A0A8E2JV37"/>
<feature type="compositionally biased region" description="Polar residues" evidence="1">
    <location>
        <begin position="1"/>
        <end position="11"/>
    </location>
</feature>
<feature type="compositionally biased region" description="Basic and acidic residues" evidence="1">
    <location>
        <begin position="244"/>
        <end position="256"/>
    </location>
</feature>
<feature type="compositionally biased region" description="Polar residues" evidence="1">
    <location>
        <begin position="278"/>
        <end position="295"/>
    </location>
</feature>
<feature type="compositionally biased region" description="Basic and acidic residues" evidence="1">
    <location>
        <begin position="211"/>
        <end position="234"/>
    </location>
</feature>
<dbReference type="Pfam" id="PF10336">
    <property type="entry name" value="DUF2420"/>
    <property type="match status" value="1"/>
</dbReference>
<reference evidence="2 3" key="1">
    <citation type="journal article" date="2016" name="Nat. Commun.">
        <title>Ectomycorrhizal ecology is imprinted in the genome of the dominant symbiotic fungus Cenococcum geophilum.</title>
        <authorList>
            <consortium name="DOE Joint Genome Institute"/>
            <person name="Peter M."/>
            <person name="Kohler A."/>
            <person name="Ohm R.A."/>
            <person name="Kuo A."/>
            <person name="Krutzmann J."/>
            <person name="Morin E."/>
            <person name="Arend M."/>
            <person name="Barry K.W."/>
            <person name="Binder M."/>
            <person name="Choi C."/>
            <person name="Clum A."/>
            <person name="Copeland A."/>
            <person name="Grisel N."/>
            <person name="Haridas S."/>
            <person name="Kipfer T."/>
            <person name="LaButti K."/>
            <person name="Lindquist E."/>
            <person name="Lipzen A."/>
            <person name="Maire R."/>
            <person name="Meier B."/>
            <person name="Mihaltcheva S."/>
            <person name="Molinier V."/>
            <person name="Murat C."/>
            <person name="Poggeler S."/>
            <person name="Quandt C.A."/>
            <person name="Sperisen C."/>
            <person name="Tritt A."/>
            <person name="Tisserant E."/>
            <person name="Crous P.W."/>
            <person name="Henrissat B."/>
            <person name="Nehls U."/>
            <person name="Egli S."/>
            <person name="Spatafora J.W."/>
            <person name="Grigoriev I.V."/>
            <person name="Martin F.M."/>
        </authorList>
    </citation>
    <scope>NUCLEOTIDE SEQUENCE [LARGE SCALE GENOMIC DNA]</scope>
    <source>
        <strain evidence="2 3">CBS 207.34</strain>
    </source>
</reference>
<feature type="compositionally biased region" description="Acidic residues" evidence="1">
    <location>
        <begin position="75"/>
        <end position="89"/>
    </location>
</feature>
<feature type="region of interest" description="Disordered" evidence="1">
    <location>
        <begin position="452"/>
        <end position="850"/>
    </location>
</feature>
<evidence type="ECO:0000313" key="3">
    <source>
        <dbReference type="Proteomes" id="UP000250140"/>
    </source>
</evidence>
<feature type="compositionally biased region" description="Acidic residues" evidence="1">
    <location>
        <begin position="746"/>
        <end position="755"/>
    </location>
</feature>
<accession>A0A8E2JV37</accession>
<feature type="compositionally biased region" description="Basic and acidic residues" evidence="1">
    <location>
        <begin position="756"/>
        <end position="780"/>
    </location>
</feature>
<gene>
    <name evidence="2" type="ORF">AOQ84DRAFT_230544</name>
</gene>
<keyword evidence="3" id="KW-1185">Reference proteome</keyword>
<feature type="region of interest" description="Disordered" evidence="1">
    <location>
        <begin position="62"/>
        <end position="91"/>
    </location>
</feature>
<dbReference type="Proteomes" id="UP000250140">
    <property type="component" value="Unassembled WGS sequence"/>
</dbReference>
<feature type="compositionally biased region" description="Basic and acidic residues" evidence="1">
    <location>
        <begin position="834"/>
        <end position="850"/>
    </location>
</feature>
<feature type="compositionally biased region" description="Polar residues" evidence="1">
    <location>
        <begin position="172"/>
        <end position="183"/>
    </location>
</feature>
<proteinExistence type="predicted"/>
<dbReference type="EMBL" id="KV749216">
    <property type="protein sequence ID" value="OCL10593.1"/>
    <property type="molecule type" value="Genomic_DNA"/>
</dbReference>
<feature type="compositionally biased region" description="Acidic residues" evidence="1">
    <location>
        <begin position="799"/>
        <end position="808"/>
    </location>
</feature>
<feature type="region of interest" description="Disordered" evidence="1">
    <location>
        <begin position="132"/>
        <end position="295"/>
    </location>
</feature>
<name>A0A8E2JV37_9PEZI</name>
<dbReference type="OrthoDB" id="5339076at2759"/>
<feature type="compositionally biased region" description="Basic and acidic residues" evidence="1">
    <location>
        <begin position="468"/>
        <end position="483"/>
    </location>
</feature>
<feature type="compositionally biased region" description="Polar residues" evidence="1">
    <location>
        <begin position="591"/>
        <end position="602"/>
    </location>
</feature>
<feature type="compositionally biased region" description="Basic and acidic residues" evidence="1">
    <location>
        <begin position="138"/>
        <end position="156"/>
    </location>
</feature>
<evidence type="ECO:0000313" key="2">
    <source>
        <dbReference type="EMBL" id="OCL10593.1"/>
    </source>
</evidence>
<dbReference type="InterPro" id="IPR018822">
    <property type="entry name" value="UPF0646"/>
</dbReference>